<evidence type="ECO:0000313" key="2">
    <source>
        <dbReference type="Proteomes" id="UP001381693"/>
    </source>
</evidence>
<dbReference type="Proteomes" id="UP001381693">
    <property type="component" value="Unassembled WGS sequence"/>
</dbReference>
<dbReference type="AlphaFoldDB" id="A0AAN9A7J1"/>
<protein>
    <submittedName>
        <fullName evidence="1">Uncharacterized protein</fullName>
    </submittedName>
</protein>
<gene>
    <name evidence="1" type="ORF">SK128_014372</name>
</gene>
<evidence type="ECO:0000313" key="1">
    <source>
        <dbReference type="EMBL" id="KAK7075115.1"/>
    </source>
</evidence>
<accession>A0AAN9A7J1</accession>
<dbReference type="EMBL" id="JAXCGZ010011363">
    <property type="protein sequence ID" value="KAK7075115.1"/>
    <property type="molecule type" value="Genomic_DNA"/>
</dbReference>
<reference evidence="1 2" key="1">
    <citation type="submission" date="2023-11" db="EMBL/GenBank/DDBJ databases">
        <title>Halocaridina rubra genome assembly.</title>
        <authorList>
            <person name="Smith C."/>
        </authorList>
    </citation>
    <scope>NUCLEOTIDE SEQUENCE [LARGE SCALE GENOMIC DNA]</scope>
    <source>
        <strain evidence="1">EP-1</strain>
        <tissue evidence="1">Whole</tissue>
    </source>
</reference>
<proteinExistence type="predicted"/>
<organism evidence="1 2">
    <name type="scientific">Halocaridina rubra</name>
    <name type="common">Hawaiian red shrimp</name>
    <dbReference type="NCBI Taxonomy" id="373956"/>
    <lineage>
        <taxon>Eukaryota</taxon>
        <taxon>Metazoa</taxon>
        <taxon>Ecdysozoa</taxon>
        <taxon>Arthropoda</taxon>
        <taxon>Crustacea</taxon>
        <taxon>Multicrustacea</taxon>
        <taxon>Malacostraca</taxon>
        <taxon>Eumalacostraca</taxon>
        <taxon>Eucarida</taxon>
        <taxon>Decapoda</taxon>
        <taxon>Pleocyemata</taxon>
        <taxon>Caridea</taxon>
        <taxon>Atyoidea</taxon>
        <taxon>Atyidae</taxon>
        <taxon>Halocaridina</taxon>
    </lineage>
</organism>
<sequence>MNQIWPTASSESSNLDWQPISCARDQRSTCQILLHAWTTCTSRPSYPTDYNCHPIQKYCLYSPERFSTSAKFPELLEDGPSSSNSGNFKEILNLSAFFLPYTYKSKCRYSFVEHKQYIRITLDRSDVVFLLDEKELSLNCCRSVSMINGTEYV</sequence>
<keyword evidence="2" id="KW-1185">Reference proteome</keyword>
<comment type="caution">
    <text evidence="1">The sequence shown here is derived from an EMBL/GenBank/DDBJ whole genome shotgun (WGS) entry which is preliminary data.</text>
</comment>
<name>A0AAN9A7J1_HALRR</name>